<dbReference type="GO" id="GO:0009002">
    <property type="term" value="F:serine-type D-Ala-D-Ala carboxypeptidase activity"/>
    <property type="evidence" value="ECO:0007669"/>
    <property type="project" value="InterPro"/>
</dbReference>
<dbReference type="InterPro" id="IPR012338">
    <property type="entry name" value="Beta-lactam/transpept-like"/>
</dbReference>
<dbReference type="PANTHER" id="PTHR21581">
    <property type="entry name" value="D-ALANYL-D-ALANINE CARBOXYPEPTIDASE"/>
    <property type="match status" value="1"/>
</dbReference>
<dbReference type="SUPFAM" id="SSF56601">
    <property type="entry name" value="beta-lactamase/transpeptidase-like"/>
    <property type="match status" value="1"/>
</dbReference>
<comment type="similarity">
    <text evidence="1 9">Belongs to the peptidase S11 family.</text>
</comment>
<dbReference type="PRINTS" id="PR00725">
    <property type="entry name" value="DADACBPTASE1"/>
</dbReference>
<keyword evidence="12" id="KW-1185">Reference proteome</keyword>
<keyword evidence="3" id="KW-0378">Hydrolase</keyword>
<evidence type="ECO:0000313" key="11">
    <source>
        <dbReference type="EMBL" id="TDC65001.1"/>
    </source>
</evidence>
<evidence type="ECO:0000256" key="1">
    <source>
        <dbReference type="ARBA" id="ARBA00007164"/>
    </source>
</evidence>
<evidence type="ECO:0000256" key="2">
    <source>
        <dbReference type="ARBA" id="ARBA00022729"/>
    </source>
</evidence>
<name>A0A4R4SMP5_9ACTN</name>
<evidence type="ECO:0000256" key="5">
    <source>
        <dbReference type="ARBA" id="ARBA00022984"/>
    </source>
</evidence>
<sequence>APPKPAAPPPPPADADRDPLELLASLTNRPAPPETPLRMTWRRVKIYTPFALLLLVALVVAQSLRPLPEPELRLTASETYTFDGEAPSVPWPASGQSALDVEGLGGFGTSGEQEPVPIASVAKVMTAYVILREHPMEFGSTGAAIPVDQQAEDDAQLSDDGESTVEVEAGTDLTQHEALQAIMIASANNVARLLARWDAGSEEAFVDKMNETAAELGMENTTYTDPSGLNSDTVSTAEDQVLLGRAAMEDPVFRDIVAQLSYDDSQGENHSNWNQLVSPGDVVGIKTGTTTAAGGNLLFAAVQDVDGAQQMIIGAVLAQPPHPSDNSILTGALTAGGELIDFAQGTLRGETLIAAGEEVGYVDDGLGGRTPVVVTEDVQAAGWDGLEVRMDLEPGGDGVPATATAGTEVGTLTIGSTSVPIALGSELAEPGFTSRLLRLG</sequence>
<keyword evidence="5" id="KW-0573">Peptidoglycan synthesis</keyword>
<feature type="domain" description="Peptidase S11 D-alanyl-D-alanine carboxypeptidase A N-terminal" evidence="10">
    <location>
        <begin position="112"/>
        <end position="308"/>
    </location>
</feature>
<proteinExistence type="inferred from homology"/>
<evidence type="ECO:0000256" key="9">
    <source>
        <dbReference type="RuleBase" id="RU004016"/>
    </source>
</evidence>
<evidence type="ECO:0000256" key="3">
    <source>
        <dbReference type="ARBA" id="ARBA00022801"/>
    </source>
</evidence>
<feature type="binding site" evidence="8">
    <location>
        <position position="286"/>
    </location>
    <ligand>
        <name>substrate</name>
    </ligand>
</feature>
<dbReference type="AlphaFoldDB" id="A0A4R4SMP5"/>
<dbReference type="OrthoDB" id="3530815at2"/>
<dbReference type="Proteomes" id="UP000295345">
    <property type="component" value="Unassembled WGS sequence"/>
</dbReference>
<gene>
    <name evidence="11" type="ORF">E1283_30995</name>
</gene>
<dbReference type="Pfam" id="PF00768">
    <property type="entry name" value="Peptidase_S11"/>
    <property type="match status" value="1"/>
</dbReference>
<feature type="active site" description="Proton acceptor" evidence="7">
    <location>
        <position position="123"/>
    </location>
</feature>
<keyword evidence="11" id="KW-0121">Carboxypeptidase</keyword>
<feature type="active site" evidence="7">
    <location>
        <position position="186"/>
    </location>
</feature>
<dbReference type="PANTHER" id="PTHR21581:SF33">
    <property type="entry name" value="D-ALANYL-D-ALANINE CARBOXYPEPTIDASE DACB"/>
    <property type="match status" value="1"/>
</dbReference>
<reference evidence="11 12" key="1">
    <citation type="submission" date="2019-03" db="EMBL/GenBank/DDBJ databases">
        <title>Draft genome sequences of novel Actinobacteria.</title>
        <authorList>
            <person name="Sahin N."/>
            <person name="Ay H."/>
            <person name="Saygin H."/>
        </authorList>
    </citation>
    <scope>NUCLEOTIDE SEQUENCE [LARGE SCALE GENOMIC DNA]</scope>
    <source>
        <strain evidence="11 12">DSM 41900</strain>
    </source>
</reference>
<evidence type="ECO:0000256" key="6">
    <source>
        <dbReference type="ARBA" id="ARBA00023316"/>
    </source>
</evidence>
<evidence type="ECO:0000256" key="4">
    <source>
        <dbReference type="ARBA" id="ARBA00022960"/>
    </source>
</evidence>
<dbReference type="GO" id="GO:0009252">
    <property type="term" value="P:peptidoglycan biosynthetic process"/>
    <property type="evidence" value="ECO:0007669"/>
    <property type="project" value="UniProtKB-KW"/>
</dbReference>
<protein>
    <submittedName>
        <fullName evidence="11">D-alanyl-D-alanine carboxypeptidase</fullName>
    </submittedName>
</protein>
<evidence type="ECO:0000256" key="8">
    <source>
        <dbReference type="PIRSR" id="PIRSR618044-2"/>
    </source>
</evidence>
<dbReference type="RefSeq" id="WP_132821501.1">
    <property type="nucleotide sequence ID" value="NZ_SMKI01000497.1"/>
</dbReference>
<keyword evidence="11" id="KW-0645">Protease</keyword>
<evidence type="ECO:0000313" key="12">
    <source>
        <dbReference type="Proteomes" id="UP000295345"/>
    </source>
</evidence>
<keyword evidence="4" id="KW-0133">Cell shape</keyword>
<dbReference type="InterPro" id="IPR018044">
    <property type="entry name" value="Peptidase_S11"/>
</dbReference>
<keyword evidence="2" id="KW-0732">Signal</keyword>
<keyword evidence="6" id="KW-0961">Cell wall biogenesis/degradation</keyword>
<feature type="non-terminal residue" evidence="11">
    <location>
        <position position="1"/>
    </location>
</feature>
<accession>A0A4R4SMP5</accession>
<dbReference type="Gene3D" id="3.40.710.10">
    <property type="entry name" value="DD-peptidase/beta-lactamase superfamily"/>
    <property type="match status" value="1"/>
</dbReference>
<organism evidence="11 12">
    <name type="scientific">Streptomyces hainanensis</name>
    <dbReference type="NCBI Taxonomy" id="402648"/>
    <lineage>
        <taxon>Bacteria</taxon>
        <taxon>Bacillati</taxon>
        <taxon>Actinomycetota</taxon>
        <taxon>Actinomycetes</taxon>
        <taxon>Kitasatosporales</taxon>
        <taxon>Streptomycetaceae</taxon>
        <taxon>Streptomyces</taxon>
    </lineage>
</organism>
<evidence type="ECO:0000259" key="10">
    <source>
        <dbReference type="Pfam" id="PF00768"/>
    </source>
</evidence>
<evidence type="ECO:0000256" key="7">
    <source>
        <dbReference type="PIRSR" id="PIRSR618044-1"/>
    </source>
</evidence>
<dbReference type="EMBL" id="SMKI01000497">
    <property type="protein sequence ID" value="TDC65001.1"/>
    <property type="molecule type" value="Genomic_DNA"/>
</dbReference>
<comment type="caution">
    <text evidence="11">The sequence shown here is derived from an EMBL/GenBank/DDBJ whole genome shotgun (WGS) entry which is preliminary data.</text>
</comment>
<feature type="active site" description="Acyl-ester intermediate" evidence="7">
    <location>
        <position position="120"/>
    </location>
</feature>
<dbReference type="GO" id="GO:0071555">
    <property type="term" value="P:cell wall organization"/>
    <property type="evidence" value="ECO:0007669"/>
    <property type="project" value="UniProtKB-KW"/>
</dbReference>
<dbReference type="InterPro" id="IPR001967">
    <property type="entry name" value="Peptidase_S11_N"/>
</dbReference>
<dbReference type="GO" id="GO:0008360">
    <property type="term" value="P:regulation of cell shape"/>
    <property type="evidence" value="ECO:0007669"/>
    <property type="project" value="UniProtKB-KW"/>
</dbReference>
<dbReference type="GO" id="GO:0006508">
    <property type="term" value="P:proteolysis"/>
    <property type="evidence" value="ECO:0007669"/>
    <property type="project" value="InterPro"/>
</dbReference>